<dbReference type="PROSITE" id="PS00194">
    <property type="entry name" value="THIOREDOXIN_1"/>
    <property type="match status" value="1"/>
</dbReference>
<dbReference type="InterPro" id="IPR050553">
    <property type="entry name" value="Thioredoxin_ResA/DsbE_sf"/>
</dbReference>
<sequence>MITVAGPFALSAERLLVLAGFAVAVLAGWLLSRRRGQTMPVSTTLTGMLVAGFISSRLAFILLYLDDYLIEPLSMLDVRDGGFHFPSGVLAAALVGLFQGWRSPAIRKPLSVAVFSGITIWGLGLLSLTQLQPARPMLPPISLTAMNGDSLNLQTLNNRPMVVNLWATWCLPCRREMPVLERAQQRDTWLNYVFINQAESIAQIENYLADEGLDLDNVLLDVSAVSGRLLQTRGLPSTYFFDAEGNMTDVHVGELSRATLNQQLRKLR</sequence>
<dbReference type="InterPro" id="IPR017937">
    <property type="entry name" value="Thioredoxin_CS"/>
</dbReference>
<dbReference type="InterPro" id="IPR013740">
    <property type="entry name" value="Redoxin"/>
</dbReference>
<accession>A0A1E8CGN4</accession>
<dbReference type="GO" id="GO:0015036">
    <property type="term" value="F:disulfide oxidoreductase activity"/>
    <property type="evidence" value="ECO:0007669"/>
    <property type="project" value="UniProtKB-ARBA"/>
</dbReference>
<dbReference type="GO" id="GO:0042158">
    <property type="term" value="P:lipoprotein biosynthetic process"/>
    <property type="evidence" value="ECO:0007669"/>
    <property type="project" value="InterPro"/>
</dbReference>
<comment type="subcellular location">
    <subcellularLocation>
        <location evidence="1">Cell envelope</location>
    </subcellularLocation>
</comment>
<evidence type="ECO:0000256" key="5">
    <source>
        <dbReference type="SAM" id="Phobius"/>
    </source>
</evidence>
<feature type="domain" description="Thioredoxin" evidence="6">
    <location>
        <begin position="132"/>
        <end position="268"/>
    </location>
</feature>
<dbReference type="InterPro" id="IPR001640">
    <property type="entry name" value="Lgt"/>
</dbReference>
<evidence type="ECO:0000259" key="6">
    <source>
        <dbReference type="PROSITE" id="PS51352"/>
    </source>
</evidence>
<proteinExistence type="predicted"/>
<evidence type="ECO:0000256" key="4">
    <source>
        <dbReference type="ARBA" id="ARBA00023284"/>
    </source>
</evidence>
<dbReference type="SUPFAM" id="SSF52833">
    <property type="entry name" value="Thioredoxin-like"/>
    <property type="match status" value="1"/>
</dbReference>
<reference evidence="8" key="1">
    <citation type="submission" date="2016-07" db="EMBL/GenBank/DDBJ databases">
        <authorList>
            <person name="Florea S."/>
            <person name="Webb J.S."/>
            <person name="Jaromczyk J."/>
            <person name="Schardl C.L."/>
        </authorList>
    </citation>
    <scope>NUCLEOTIDE SEQUENCE [LARGE SCALE GENOMIC DNA]</scope>
    <source>
        <strain evidence="8">KCTC 42131</strain>
    </source>
</reference>
<dbReference type="PROSITE" id="PS51352">
    <property type="entry name" value="THIOREDOXIN_2"/>
    <property type="match status" value="1"/>
</dbReference>
<keyword evidence="5" id="KW-1133">Transmembrane helix</keyword>
<keyword evidence="5" id="KW-0472">Membrane</keyword>
<keyword evidence="2" id="KW-0201">Cytochrome c-type biogenesis</keyword>
<dbReference type="GO" id="GO:0005886">
    <property type="term" value="C:plasma membrane"/>
    <property type="evidence" value="ECO:0007669"/>
    <property type="project" value="InterPro"/>
</dbReference>
<dbReference type="PANTHER" id="PTHR42852:SF6">
    <property type="entry name" value="THIOL:DISULFIDE INTERCHANGE PROTEIN DSBE"/>
    <property type="match status" value="1"/>
</dbReference>
<feature type="transmembrane region" description="Helical" evidence="5">
    <location>
        <begin position="15"/>
        <end position="32"/>
    </location>
</feature>
<dbReference type="GO" id="GO:0017004">
    <property type="term" value="P:cytochrome complex assembly"/>
    <property type="evidence" value="ECO:0007669"/>
    <property type="project" value="UniProtKB-KW"/>
</dbReference>
<evidence type="ECO:0000256" key="2">
    <source>
        <dbReference type="ARBA" id="ARBA00022748"/>
    </source>
</evidence>
<dbReference type="RefSeq" id="WP_070118854.1">
    <property type="nucleotide sequence ID" value="NZ_MASR01000002.1"/>
</dbReference>
<dbReference type="InterPro" id="IPR013766">
    <property type="entry name" value="Thioredoxin_domain"/>
</dbReference>
<keyword evidence="3" id="KW-1015">Disulfide bond</keyword>
<feature type="transmembrane region" description="Helical" evidence="5">
    <location>
        <begin position="81"/>
        <end position="98"/>
    </location>
</feature>
<dbReference type="EMBL" id="MASR01000002">
    <property type="protein sequence ID" value="OFE11604.1"/>
    <property type="molecule type" value="Genomic_DNA"/>
</dbReference>
<dbReference type="Gene3D" id="3.40.30.10">
    <property type="entry name" value="Glutaredoxin"/>
    <property type="match status" value="1"/>
</dbReference>
<evidence type="ECO:0000256" key="3">
    <source>
        <dbReference type="ARBA" id="ARBA00023157"/>
    </source>
</evidence>
<dbReference type="AlphaFoldDB" id="A0A1E8CGN4"/>
<dbReference type="PANTHER" id="PTHR42852">
    <property type="entry name" value="THIOL:DISULFIDE INTERCHANGE PROTEIN DSBE"/>
    <property type="match status" value="1"/>
</dbReference>
<dbReference type="Proteomes" id="UP000175669">
    <property type="component" value="Unassembled WGS sequence"/>
</dbReference>
<keyword evidence="5" id="KW-0812">Transmembrane</keyword>
<evidence type="ECO:0000313" key="7">
    <source>
        <dbReference type="EMBL" id="OFE11604.1"/>
    </source>
</evidence>
<feature type="transmembrane region" description="Helical" evidence="5">
    <location>
        <begin position="44"/>
        <end position="65"/>
    </location>
</feature>
<evidence type="ECO:0000256" key="1">
    <source>
        <dbReference type="ARBA" id="ARBA00004196"/>
    </source>
</evidence>
<dbReference type="InterPro" id="IPR036249">
    <property type="entry name" value="Thioredoxin-like_sf"/>
</dbReference>
<dbReference type="Pfam" id="PF01790">
    <property type="entry name" value="LGT"/>
    <property type="match status" value="1"/>
</dbReference>
<dbReference type="Pfam" id="PF08534">
    <property type="entry name" value="Redoxin"/>
    <property type="match status" value="1"/>
</dbReference>
<protein>
    <recommendedName>
        <fullName evidence="6">Thioredoxin domain-containing protein</fullName>
    </recommendedName>
</protein>
<gene>
    <name evidence="7" type="ORF">PHACT_13810</name>
</gene>
<dbReference type="STRING" id="1524254.PHACT_13810"/>
<evidence type="ECO:0000313" key="8">
    <source>
        <dbReference type="Proteomes" id="UP000175669"/>
    </source>
</evidence>
<keyword evidence="4" id="KW-0676">Redox-active center</keyword>
<dbReference type="GO" id="GO:0008961">
    <property type="term" value="F:phosphatidylglycerol-prolipoprotein diacylglyceryl transferase activity"/>
    <property type="evidence" value="ECO:0007669"/>
    <property type="project" value="InterPro"/>
</dbReference>
<feature type="transmembrane region" description="Helical" evidence="5">
    <location>
        <begin position="110"/>
        <end position="128"/>
    </location>
</feature>
<name>A0A1E8CGN4_9GAMM</name>
<dbReference type="GO" id="GO:0030313">
    <property type="term" value="C:cell envelope"/>
    <property type="evidence" value="ECO:0007669"/>
    <property type="project" value="UniProtKB-SubCell"/>
</dbReference>
<organism evidence="7 8">
    <name type="scientific">Pseudohongiella acticola</name>
    <dbReference type="NCBI Taxonomy" id="1524254"/>
    <lineage>
        <taxon>Bacteria</taxon>
        <taxon>Pseudomonadati</taxon>
        <taxon>Pseudomonadota</taxon>
        <taxon>Gammaproteobacteria</taxon>
        <taxon>Pseudomonadales</taxon>
        <taxon>Pseudohongiellaceae</taxon>
        <taxon>Pseudohongiella</taxon>
    </lineage>
</organism>
<dbReference type="CDD" id="cd02966">
    <property type="entry name" value="TlpA_like_family"/>
    <property type="match status" value="1"/>
</dbReference>
<comment type="caution">
    <text evidence="7">The sequence shown here is derived from an EMBL/GenBank/DDBJ whole genome shotgun (WGS) entry which is preliminary data.</text>
</comment>
<keyword evidence="8" id="KW-1185">Reference proteome</keyword>